<protein>
    <submittedName>
        <fullName evidence="8">RagB/SusD family nutrient uptake outer membrane protein</fullName>
    </submittedName>
</protein>
<evidence type="ECO:0000259" key="7">
    <source>
        <dbReference type="Pfam" id="PF14322"/>
    </source>
</evidence>
<dbReference type="InterPro" id="IPR011990">
    <property type="entry name" value="TPR-like_helical_dom_sf"/>
</dbReference>
<dbReference type="Proteomes" id="UP000644010">
    <property type="component" value="Unassembled WGS sequence"/>
</dbReference>
<evidence type="ECO:0000256" key="1">
    <source>
        <dbReference type="ARBA" id="ARBA00004442"/>
    </source>
</evidence>
<evidence type="ECO:0000256" key="3">
    <source>
        <dbReference type="ARBA" id="ARBA00022729"/>
    </source>
</evidence>
<evidence type="ECO:0000313" key="8">
    <source>
        <dbReference type="EMBL" id="MBC5641336.1"/>
    </source>
</evidence>
<dbReference type="Pfam" id="PF07980">
    <property type="entry name" value="SusD_RagB"/>
    <property type="match status" value="1"/>
</dbReference>
<dbReference type="InterPro" id="IPR033985">
    <property type="entry name" value="SusD-like_N"/>
</dbReference>
<name>A0ABR7DV34_9BACT</name>
<accession>A0ABR7DV34</accession>
<proteinExistence type="inferred from homology"/>
<dbReference type="Gene3D" id="1.25.40.390">
    <property type="match status" value="1"/>
</dbReference>
<dbReference type="SUPFAM" id="SSF48452">
    <property type="entry name" value="TPR-like"/>
    <property type="match status" value="1"/>
</dbReference>
<keyword evidence="3" id="KW-0732">Signal</keyword>
<dbReference type="PROSITE" id="PS51257">
    <property type="entry name" value="PROKAR_LIPOPROTEIN"/>
    <property type="match status" value="1"/>
</dbReference>
<evidence type="ECO:0000259" key="6">
    <source>
        <dbReference type="Pfam" id="PF07980"/>
    </source>
</evidence>
<dbReference type="InterPro" id="IPR012944">
    <property type="entry name" value="SusD_RagB_dom"/>
</dbReference>
<evidence type="ECO:0000256" key="2">
    <source>
        <dbReference type="ARBA" id="ARBA00006275"/>
    </source>
</evidence>
<dbReference type="CDD" id="cd08977">
    <property type="entry name" value="SusD"/>
    <property type="match status" value="1"/>
</dbReference>
<comment type="subcellular location">
    <subcellularLocation>
        <location evidence="1">Cell outer membrane</location>
    </subcellularLocation>
</comment>
<keyword evidence="9" id="KW-1185">Reference proteome</keyword>
<feature type="domain" description="RagB/SusD" evidence="6">
    <location>
        <begin position="267"/>
        <end position="547"/>
    </location>
</feature>
<dbReference type="EMBL" id="JACOOI010000001">
    <property type="protein sequence ID" value="MBC5641336.1"/>
    <property type="molecule type" value="Genomic_DNA"/>
</dbReference>
<comment type="caution">
    <text evidence="8">The sequence shown here is derived from an EMBL/GenBank/DDBJ whole genome shotgun (WGS) entry which is preliminary data.</text>
</comment>
<organism evidence="8 9">
    <name type="scientific">Parabacteroides segnis</name>
    <dbReference type="NCBI Taxonomy" id="2763058"/>
    <lineage>
        <taxon>Bacteria</taxon>
        <taxon>Pseudomonadati</taxon>
        <taxon>Bacteroidota</taxon>
        <taxon>Bacteroidia</taxon>
        <taxon>Bacteroidales</taxon>
        <taxon>Tannerellaceae</taxon>
        <taxon>Parabacteroides</taxon>
    </lineage>
</organism>
<evidence type="ECO:0000313" key="9">
    <source>
        <dbReference type="Proteomes" id="UP000644010"/>
    </source>
</evidence>
<feature type="domain" description="SusD-like N-terminal" evidence="7">
    <location>
        <begin position="86"/>
        <end position="200"/>
    </location>
</feature>
<keyword evidence="5" id="KW-0998">Cell outer membrane</keyword>
<reference evidence="8 9" key="1">
    <citation type="submission" date="2020-08" db="EMBL/GenBank/DDBJ databases">
        <title>Genome public.</title>
        <authorList>
            <person name="Liu C."/>
            <person name="Sun Q."/>
        </authorList>
    </citation>
    <scope>NUCLEOTIDE SEQUENCE [LARGE SCALE GENOMIC DNA]</scope>
    <source>
        <strain evidence="8 9">BX2</strain>
    </source>
</reference>
<dbReference type="Pfam" id="PF14322">
    <property type="entry name" value="SusD-like_3"/>
    <property type="match status" value="1"/>
</dbReference>
<keyword evidence="4" id="KW-0472">Membrane</keyword>
<dbReference type="RefSeq" id="WP_186957842.1">
    <property type="nucleotide sequence ID" value="NZ_JACOOI010000001.1"/>
</dbReference>
<comment type="similarity">
    <text evidence="2">Belongs to the SusD family.</text>
</comment>
<evidence type="ECO:0000256" key="4">
    <source>
        <dbReference type="ARBA" id="ARBA00023136"/>
    </source>
</evidence>
<sequence>MKYILFLSSLILLASCDVLDKTDLSAIPEDKVWSDVSYATAYVNKLCRDNLPGWDYDASCLSDEAAPRSKTEVMYGQLTSSSIDTWNYTNIRNINIFLESIESGGIDEETKNQLKGQVYFLRAWQYFGMVRQYGGVPIIEKPQSLSDDIYVARNKTSECIDFIVGDLDKAAAGLPWHWSNKDVGRITKAAALAMKGRILLYYASPQFNPEKDMSRWEKAYEANKVAKDELAKNGYALYADYENFWFNEMNEEVVLAYRYQEPDVTHNWEAATRPLDDSQNITGFNQPTLEMVESYPMINGKPITDAGSGYNPDAYWENRDPRFKASIAYNGCLWELSGKTGRKQWTFVGAENAAGSTGFYCRRAVNVSNTPYFADKGSTDWAEIRYAEVLLNYAECAAELGKTMEAYDVLKQIRSRAGILPGDNSMYGLEENMNSSRMIDAIMLERKIEFAFEGKRYWDLRRRRLFADELNGTKRHGVYPILKMNKEEFLAIESTVDLNKDYTTFFRDSIVELDKVFTIDFKDNYYFYALPLKHLETNSKLEQTQGWDNGTFNPYE</sequence>
<evidence type="ECO:0000256" key="5">
    <source>
        <dbReference type="ARBA" id="ARBA00023237"/>
    </source>
</evidence>
<gene>
    <name evidence="8" type="ORF">H8S77_00330</name>
</gene>